<dbReference type="InterPro" id="IPR003961">
    <property type="entry name" value="FN3_dom"/>
</dbReference>
<dbReference type="InterPro" id="IPR036116">
    <property type="entry name" value="FN3_sf"/>
</dbReference>
<dbReference type="Gene3D" id="3.10.250.10">
    <property type="entry name" value="SRCR-like domain"/>
    <property type="match status" value="1"/>
</dbReference>
<comment type="caution">
    <text evidence="4">The sequence shown here is derived from an EMBL/GenBank/DDBJ whole genome shotgun (WGS) entry which is preliminary data.</text>
</comment>
<dbReference type="InterPro" id="IPR036772">
    <property type="entry name" value="SRCR-like_dom_sf"/>
</dbReference>
<keyword evidence="1" id="KW-0677">Repeat</keyword>
<dbReference type="AlphaFoldDB" id="A0A6S7HLI5"/>
<dbReference type="InterPro" id="IPR051622">
    <property type="entry name" value="R-tyr_protein_phosphatases"/>
</dbReference>
<dbReference type="SUPFAM" id="SSF49265">
    <property type="entry name" value="Fibronectin type III"/>
    <property type="match status" value="2"/>
</dbReference>
<sequence length="834" mass="93759">MIRLTFSPYRGYIELKNGTIWRRVKEENWDKYRQKMLCQHLGFDETDANKVVSGQVPSGSKIATGDLICYNTQPNGTSCCVHLQPSTTISNVKIPYATCKICDNPILQYSNPIFSGNGSREYLKAWFSFVGWCASGSAPYLSIDLRKEYRITRVVTMGDEDQTKWSGSYSMKYSHNKSLVDGSSAMPITGNKNGYQASKTNIDIYNARHIKIQSTVNKEFCLRIELCGVAQTPAPVYDIKITPSHYFARVMWKLQTSASSYITQIIIYLDGNQHWTISRGTQFDITGLKPGTMYTVRIQTQDGSSQTSSAEDRNFTTIKAEPVNPVAISYSSLNVTIAKPPTYFKDVMVVVQIATKNPTPVEDIKTSDLNPYQTDTQAPYITAYLKADILPLSFVIGDGKQYNFENKNYLNQPLKQNSTYIVFLRFFESQDSYYSTEWSSSVKTLLKPPGLSGPPLDVTIDSRGKNSLEVSWKAPDESLQDGELTGYQVCFYSKDTASECLMFKSAKVLSLTLNNLLPSTKYFVTVSASTKAGYGEKSSEVSKITSGDPVNPLTVSYYTLILNIPKAEDYIREVMVIVQNAKSSSTPSENLKTSDLKPYRENMNDPYITAYLKADVLPLTFVVGDGKEYNSGKENYFNQPLKLSSSYIVFLRFFESQGSYYSTAWSNNVRTLIKAPVDNSKNSGQPNEEKTRMDLIIPLAILALCFLLSLGVIIYQRRLVQNKNRQDQENRKDLPRSNKAAPRLNSYMNDAAVYETPDDVIQCIERNEAESKPEISTGQESLAYMSLKDNREPANFYQSLQPPGRSVHPHHTKRSNVQAVEYENPAFSANFSGD</sequence>
<dbReference type="InterPro" id="IPR001190">
    <property type="entry name" value="SRCR"/>
</dbReference>
<dbReference type="SUPFAM" id="SSF56487">
    <property type="entry name" value="SRCR-like"/>
    <property type="match status" value="1"/>
</dbReference>
<gene>
    <name evidence="4" type="ORF">PACLA_8A022202</name>
</gene>
<dbReference type="OrthoDB" id="5982258at2759"/>
<dbReference type="Pfam" id="PF00041">
    <property type="entry name" value="fn3"/>
    <property type="match status" value="2"/>
</dbReference>
<evidence type="ECO:0000313" key="4">
    <source>
        <dbReference type="EMBL" id="CAB4005656.1"/>
    </source>
</evidence>
<evidence type="ECO:0000256" key="1">
    <source>
        <dbReference type="ARBA" id="ARBA00022737"/>
    </source>
</evidence>
<dbReference type="CDD" id="cd00063">
    <property type="entry name" value="FN3"/>
    <property type="match status" value="2"/>
</dbReference>
<feature type="disulfide bond" evidence="3">
    <location>
        <begin position="69"/>
        <end position="79"/>
    </location>
</feature>
<dbReference type="PANTHER" id="PTHR24051">
    <property type="entry name" value="SUSHI DOMAIN-CONTAINING PROTEIN 1"/>
    <property type="match status" value="1"/>
</dbReference>
<evidence type="ECO:0000313" key="5">
    <source>
        <dbReference type="Proteomes" id="UP001152795"/>
    </source>
</evidence>
<dbReference type="PROSITE" id="PS50287">
    <property type="entry name" value="SRCR_2"/>
    <property type="match status" value="1"/>
</dbReference>
<protein>
    <submittedName>
        <fullName evidence="4">Down syndrome cell adhesion molecule homolog isoform X2</fullName>
    </submittedName>
</protein>
<dbReference type="PANTHER" id="PTHR24051:SF13">
    <property type="entry name" value="TYROSINE-PROTEIN KINASE RECEPTOR TIE-2-LIKE"/>
    <property type="match status" value="1"/>
</dbReference>
<dbReference type="InterPro" id="IPR013783">
    <property type="entry name" value="Ig-like_fold"/>
</dbReference>
<reference evidence="4" key="1">
    <citation type="submission" date="2020-04" db="EMBL/GenBank/DDBJ databases">
        <authorList>
            <person name="Alioto T."/>
            <person name="Alioto T."/>
            <person name="Gomez Garrido J."/>
        </authorList>
    </citation>
    <scope>NUCLEOTIDE SEQUENCE</scope>
    <source>
        <strain evidence="4">A484AB</strain>
    </source>
</reference>
<organism evidence="4 5">
    <name type="scientific">Paramuricea clavata</name>
    <name type="common">Red gorgonian</name>
    <name type="synonym">Violescent sea-whip</name>
    <dbReference type="NCBI Taxonomy" id="317549"/>
    <lineage>
        <taxon>Eukaryota</taxon>
        <taxon>Metazoa</taxon>
        <taxon>Cnidaria</taxon>
        <taxon>Anthozoa</taxon>
        <taxon>Octocorallia</taxon>
        <taxon>Malacalcyonacea</taxon>
        <taxon>Plexauridae</taxon>
        <taxon>Paramuricea</taxon>
    </lineage>
</organism>
<feature type="disulfide bond" evidence="3">
    <location>
        <begin position="38"/>
        <end position="99"/>
    </location>
</feature>
<dbReference type="Gene3D" id="2.60.120.260">
    <property type="entry name" value="Galactose-binding domain-like"/>
    <property type="match status" value="1"/>
</dbReference>
<dbReference type="Gene3D" id="2.60.40.10">
    <property type="entry name" value="Immunoglobulins"/>
    <property type="match status" value="2"/>
</dbReference>
<dbReference type="InterPro" id="IPR000421">
    <property type="entry name" value="FA58C"/>
</dbReference>
<comment type="caution">
    <text evidence="3">Lacks conserved residue(s) required for the propagation of feature annotation.</text>
</comment>
<dbReference type="EMBL" id="CACRXK020005264">
    <property type="protein sequence ID" value="CAB4005656.1"/>
    <property type="molecule type" value="Genomic_DNA"/>
</dbReference>
<keyword evidence="2 3" id="KW-1015">Disulfide bond</keyword>
<dbReference type="Pfam" id="PF00754">
    <property type="entry name" value="F5_F8_type_C"/>
    <property type="match status" value="1"/>
</dbReference>
<evidence type="ECO:0000256" key="3">
    <source>
        <dbReference type="PROSITE-ProRule" id="PRU00196"/>
    </source>
</evidence>
<name>A0A6S7HLI5_PARCT</name>
<dbReference type="SUPFAM" id="SSF49785">
    <property type="entry name" value="Galactose-binding domain-like"/>
    <property type="match status" value="1"/>
</dbReference>
<dbReference type="Proteomes" id="UP001152795">
    <property type="component" value="Unassembled WGS sequence"/>
</dbReference>
<keyword evidence="5" id="KW-1185">Reference proteome</keyword>
<accession>A0A6S7HLI5</accession>
<proteinExistence type="predicted"/>
<dbReference type="SMART" id="SM00060">
    <property type="entry name" value="FN3"/>
    <property type="match status" value="2"/>
</dbReference>
<dbReference type="PROSITE" id="PS50853">
    <property type="entry name" value="FN3"/>
    <property type="match status" value="2"/>
</dbReference>
<evidence type="ECO:0000256" key="2">
    <source>
        <dbReference type="ARBA" id="ARBA00023157"/>
    </source>
</evidence>
<dbReference type="GO" id="GO:0016020">
    <property type="term" value="C:membrane"/>
    <property type="evidence" value="ECO:0007669"/>
    <property type="project" value="InterPro"/>
</dbReference>
<dbReference type="InterPro" id="IPR008979">
    <property type="entry name" value="Galactose-bd-like_sf"/>
</dbReference>